<keyword evidence="3" id="KW-1185">Reference proteome</keyword>
<organism evidence="2 3">
    <name type="scientific">Paralimibaculum aggregatum</name>
    <dbReference type="NCBI Taxonomy" id="3036245"/>
    <lineage>
        <taxon>Bacteria</taxon>
        <taxon>Pseudomonadati</taxon>
        <taxon>Pseudomonadota</taxon>
        <taxon>Alphaproteobacteria</taxon>
        <taxon>Rhodobacterales</taxon>
        <taxon>Paracoccaceae</taxon>
        <taxon>Paralimibaculum</taxon>
    </lineage>
</organism>
<evidence type="ECO:0000313" key="2">
    <source>
        <dbReference type="EMBL" id="GMG81234.1"/>
    </source>
</evidence>
<proteinExistence type="predicted"/>
<feature type="region of interest" description="Disordered" evidence="1">
    <location>
        <begin position="1"/>
        <end position="42"/>
    </location>
</feature>
<evidence type="ECO:0000256" key="1">
    <source>
        <dbReference type="SAM" id="MobiDB-lite"/>
    </source>
</evidence>
<sequence>MAGAERAPAAAPAHAQASAPASAPVHATASAPAHAPASAPAHAPINPARGEIALVIDGCPRRLRLTLGTLAELEAELSVPSLVALAERFESGRVSARDILALLAAGLRGAGEPVEPAHLAAAEIEGGPLAAARAGLALMAAAFGSADAAAAP</sequence>
<accession>A0ABQ6LGP6</accession>
<dbReference type="Pfam" id="PF11836">
    <property type="entry name" value="Phage_TAC_11"/>
    <property type="match status" value="1"/>
</dbReference>
<dbReference type="Proteomes" id="UP001239909">
    <property type="component" value="Unassembled WGS sequence"/>
</dbReference>
<protein>
    <recommendedName>
        <fullName evidence="4">Gene transfer agent family protein</fullName>
    </recommendedName>
</protein>
<comment type="caution">
    <text evidence="2">The sequence shown here is derived from an EMBL/GenBank/DDBJ whole genome shotgun (WGS) entry which is preliminary data.</text>
</comment>
<reference evidence="2 3" key="1">
    <citation type="submission" date="2023-04" db="EMBL/GenBank/DDBJ databases">
        <title>Marinoamorphus aggregata gen. nov., sp. Nov., isolate from tissue of brittle star Ophioplocus japonicus.</title>
        <authorList>
            <person name="Kawano K."/>
            <person name="Sawayama S."/>
            <person name="Nakagawa S."/>
        </authorList>
    </citation>
    <scope>NUCLEOTIDE SEQUENCE [LARGE SCALE GENOMIC DNA]</scope>
    <source>
        <strain evidence="2 3">NKW23</strain>
    </source>
</reference>
<evidence type="ECO:0000313" key="3">
    <source>
        <dbReference type="Proteomes" id="UP001239909"/>
    </source>
</evidence>
<evidence type="ECO:0008006" key="4">
    <source>
        <dbReference type="Google" id="ProtNLM"/>
    </source>
</evidence>
<name>A0ABQ6LGP6_9RHOB</name>
<dbReference type="InterPro" id="IPR021791">
    <property type="entry name" value="Phage_TAC_11"/>
</dbReference>
<gene>
    <name evidence="2" type="ORF">LNKW23_04460</name>
</gene>
<dbReference type="EMBL" id="BSYI01000002">
    <property type="protein sequence ID" value="GMG81234.1"/>
    <property type="molecule type" value="Genomic_DNA"/>
</dbReference>